<keyword evidence="1" id="KW-0472">Membrane</keyword>
<name>A0A2P2KVD9_RHIMU</name>
<accession>A0A2P2KVD9</accession>
<evidence type="ECO:0000256" key="1">
    <source>
        <dbReference type="SAM" id="Phobius"/>
    </source>
</evidence>
<organism evidence="2">
    <name type="scientific">Rhizophora mucronata</name>
    <name type="common">Asiatic mangrove</name>
    <dbReference type="NCBI Taxonomy" id="61149"/>
    <lineage>
        <taxon>Eukaryota</taxon>
        <taxon>Viridiplantae</taxon>
        <taxon>Streptophyta</taxon>
        <taxon>Embryophyta</taxon>
        <taxon>Tracheophyta</taxon>
        <taxon>Spermatophyta</taxon>
        <taxon>Magnoliopsida</taxon>
        <taxon>eudicotyledons</taxon>
        <taxon>Gunneridae</taxon>
        <taxon>Pentapetalae</taxon>
        <taxon>rosids</taxon>
        <taxon>fabids</taxon>
        <taxon>Malpighiales</taxon>
        <taxon>Rhizophoraceae</taxon>
        <taxon>Rhizophora</taxon>
    </lineage>
</organism>
<dbReference type="EMBL" id="GGEC01029220">
    <property type="protein sequence ID" value="MBX09704.1"/>
    <property type="molecule type" value="Transcribed_RNA"/>
</dbReference>
<proteinExistence type="predicted"/>
<evidence type="ECO:0000313" key="2">
    <source>
        <dbReference type="EMBL" id="MBX09704.1"/>
    </source>
</evidence>
<protein>
    <submittedName>
        <fullName evidence="2">Uncharacterized protein LOC105135486</fullName>
    </submittedName>
</protein>
<keyword evidence="1" id="KW-0812">Transmembrane</keyword>
<keyword evidence="1" id="KW-1133">Transmembrane helix</keyword>
<sequence>MAATTLHHSRWFLPFTAKSRPFPRRRVSCFSPHCSNKVSLRHSFYFCSFFFFKSLFFVFLMIFLK</sequence>
<feature type="transmembrane region" description="Helical" evidence="1">
    <location>
        <begin position="43"/>
        <end position="64"/>
    </location>
</feature>
<reference evidence="2" key="1">
    <citation type="submission" date="2018-02" db="EMBL/GenBank/DDBJ databases">
        <title>Rhizophora mucronata_Transcriptome.</title>
        <authorList>
            <person name="Meera S.P."/>
            <person name="Sreeshan A."/>
            <person name="Augustine A."/>
        </authorList>
    </citation>
    <scope>NUCLEOTIDE SEQUENCE</scope>
    <source>
        <tissue evidence="2">Leaf</tissue>
    </source>
</reference>
<dbReference type="AlphaFoldDB" id="A0A2P2KVD9"/>